<evidence type="ECO:0000256" key="4">
    <source>
        <dbReference type="ARBA" id="ARBA00022575"/>
    </source>
</evidence>
<dbReference type="Gene3D" id="3.20.20.10">
    <property type="entry name" value="Alanine racemase"/>
    <property type="match status" value="1"/>
</dbReference>
<evidence type="ECO:0000256" key="2">
    <source>
        <dbReference type="ARBA" id="ARBA00001947"/>
    </source>
</evidence>
<evidence type="ECO:0000256" key="3">
    <source>
        <dbReference type="ARBA" id="ARBA00005323"/>
    </source>
</evidence>
<evidence type="ECO:0000256" key="8">
    <source>
        <dbReference type="ARBA" id="ARBA00023239"/>
    </source>
</evidence>
<evidence type="ECO:0000256" key="13">
    <source>
        <dbReference type="ARBA" id="ARBA00075219"/>
    </source>
</evidence>
<accession>A0A9P6WJW9</accession>
<dbReference type="InterPro" id="IPR029066">
    <property type="entry name" value="PLP-binding_barrel"/>
</dbReference>
<organism evidence="15 16">
    <name type="scientific">Pichia californica</name>
    <dbReference type="NCBI Taxonomy" id="460514"/>
    <lineage>
        <taxon>Eukaryota</taxon>
        <taxon>Fungi</taxon>
        <taxon>Dikarya</taxon>
        <taxon>Ascomycota</taxon>
        <taxon>Saccharomycotina</taxon>
        <taxon>Pichiomycetes</taxon>
        <taxon>Pichiales</taxon>
        <taxon>Pichiaceae</taxon>
        <taxon>Pichia</taxon>
    </lineage>
</organism>
<comment type="similarity">
    <text evidence="3">Belongs to the DSD1 family.</text>
</comment>
<name>A0A9P6WJW9_9ASCO</name>
<keyword evidence="8" id="KW-0456">Lyase</keyword>
<evidence type="ECO:0000256" key="10">
    <source>
        <dbReference type="ARBA" id="ARBA00055764"/>
    </source>
</evidence>
<keyword evidence="5" id="KW-0479">Metal-binding</keyword>
<sequence>MSFPYEFTPLANKEKLLEAFKGKSKSELPTPAIIVNKKIYVDNCEKMLNNSVKLNADFRAHVKTHKTLEGTELQLGSGNIKTDKIVVSTLMEAWYLLPLVKKGLINDILFSLPVVESRLPELEKLSNEVPTLRLMLDNFQQLEILANYSKSHNITKKWSIFFKVNLGTNRAGLTLEDDDLIKTIESILKSPEISNYVSLYGFYCHAGHAYSSCNCNQAENFLVDEITHGNNACKKALEIDPTLKLQISVGSTPTAHASILLEISKLGPLSGKLELHAGNYPFCDLQQVGTGCVGVSSVSCRVLADVISAYPKRGDKLPGEQLINAGVIALARESGPLPGFGQIVSPKGYENWIVGRLSQEHGILTPSKSDSDSKLIPLGTKVEIIPQHSCITAASYPWYYIFDDDDDTVSDIWVPFRGW</sequence>
<dbReference type="AlphaFoldDB" id="A0A9P6WJW9"/>
<evidence type="ECO:0000256" key="5">
    <source>
        <dbReference type="ARBA" id="ARBA00022723"/>
    </source>
</evidence>
<dbReference type="InterPro" id="IPR042208">
    <property type="entry name" value="D-ser_dehydrat-like_sf"/>
</dbReference>
<evidence type="ECO:0000313" key="15">
    <source>
        <dbReference type="EMBL" id="KAG0688316.1"/>
    </source>
</evidence>
<dbReference type="Proteomes" id="UP000697127">
    <property type="component" value="Unassembled WGS sequence"/>
</dbReference>
<dbReference type="PANTHER" id="PTHR28004">
    <property type="entry name" value="ZGC:162816-RELATED"/>
    <property type="match status" value="1"/>
</dbReference>
<dbReference type="EMBL" id="PUHW01000162">
    <property type="protein sequence ID" value="KAG0688316.1"/>
    <property type="molecule type" value="Genomic_DNA"/>
</dbReference>
<dbReference type="Pfam" id="PF01168">
    <property type="entry name" value="Ala_racemase_N"/>
    <property type="match status" value="1"/>
</dbReference>
<dbReference type="GO" id="GO:0009636">
    <property type="term" value="P:response to toxic substance"/>
    <property type="evidence" value="ECO:0007669"/>
    <property type="project" value="UniProtKB-KW"/>
</dbReference>
<dbReference type="GO" id="GO:0008721">
    <property type="term" value="F:D-serine ammonia-lyase activity"/>
    <property type="evidence" value="ECO:0007669"/>
    <property type="project" value="UniProtKB-EC"/>
</dbReference>
<dbReference type="GO" id="GO:0046872">
    <property type="term" value="F:metal ion binding"/>
    <property type="evidence" value="ECO:0007669"/>
    <property type="project" value="UniProtKB-KW"/>
</dbReference>
<dbReference type="InterPro" id="IPR051466">
    <property type="entry name" value="D-amino_acid_metab_enzyme"/>
</dbReference>
<protein>
    <recommendedName>
        <fullName evidence="12">D-serine dehydratase</fullName>
        <ecNumber evidence="11">4.3.1.18</ecNumber>
    </recommendedName>
    <alternativeName>
        <fullName evidence="13">D-serine deaminase</fullName>
    </alternativeName>
</protein>
<dbReference type="InterPro" id="IPR001608">
    <property type="entry name" value="Ala_racemase_N"/>
</dbReference>
<dbReference type="Pfam" id="PF14031">
    <property type="entry name" value="D-ser_dehydrat"/>
    <property type="match status" value="1"/>
</dbReference>
<comment type="cofactor">
    <cofactor evidence="1">
        <name>pyridoxal 5'-phosphate</name>
        <dbReference type="ChEBI" id="CHEBI:597326"/>
    </cofactor>
</comment>
<dbReference type="SUPFAM" id="SSF51419">
    <property type="entry name" value="PLP-binding barrel"/>
    <property type="match status" value="1"/>
</dbReference>
<evidence type="ECO:0000256" key="11">
    <source>
        <dbReference type="ARBA" id="ARBA00066349"/>
    </source>
</evidence>
<keyword evidence="16" id="KW-1185">Reference proteome</keyword>
<dbReference type="EC" id="4.3.1.18" evidence="11"/>
<keyword evidence="6" id="KW-0862">Zinc</keyword>
<reference evidence="15" key="1">
    <citation type="submission" date="2020-11" db="EMBL/GenBank/DDBJ databases">
        <title>Kefir isolates.</title>
        <authorList>
            <person name="Marcisauskas S."/>
            <person name="Kim Y."/>
            <person name="Blasche S."/>
        </authorList>
    </citation>
    <scope>NUCLEOTIDE SEQUENCE</scope>
    <source>
        <strain evidence="15">Olga-1</strain>
    </source>
</reference>
<comment type="catalytic activity">
    <reaction evidence="9">
        <text>D-serine = pyruvate + NH4(+)</text>
        <dbReference type="Rhea" id="RHEA:13977"/>
        <dbReference type="ChEBI" id="CHEBI:15361"/>
        <dbReference type="ChEBI" id="CHEBI:28938"/>
        <dbReference type="ChEBI" id="CHEBI:35247"/>
        <dbReference type="EC" id="4.3.1.18"/>
    </reaction>
    <physiologicalReaction direction="left-to-right" evidence="9">
        <dbReference type="Rhea" id="RHEA:13978"/>
    </physiologicalReaction>
</comment>
<dbReference type="Gene3D" id="2.40.37.20">
    <property type="entry name" value="D-serine dehydratase-like domain"/>
    <property type="match status" value="1"/>
</dbReference>
<proteinExistence type="inferred from homology"/>
<comment type="caution">
    <text evidence="15">The sequence shown here is derived from an EMBL/GenBank/DDBJ whole genome shotgun (WGS) entry which is preliminary data.</text>
</comment>
<evidence type="ECO:0000256" key="6">
    <source>
        <dbReference type="ARBA" id="ARBA00022833"/>
    </source>
</evidence>
<keyword evidence="7" id="KW-0663">Pyridoxal phosphate</keyword>
<dbReference type="SMART" id="SM01119">
    <property type="entry name" value="D-ser_dehydrat"/>
    <property type="match status" value="1"/>
</dbReference>
<keyword evidence="4" id="KW-0216">Detoxification</keyword>
<dbReference type="PANTHER" id="PTHR28004:SF2">
    <property type="entry name" value="D-SERINE DEHYDRATASE"/>
    <property type="match status" value="1"/>
</dbReference>
<evidence type="ECO:0000256" key="12">
    <source>
        <dbReference type="ARBA" id="ARBA00069616"/>
    </source>
</evidence>
<dbReference type="OrthoDB" id="20198at2759"/>
<gene>
    <name evidence="15" type="ORF">C6P40_001133</name>
</gene>
<evidence type="ECO:0000256" key="7">
    <source>
        <dbReference type="ARBA" id="ARBA00022898"/>
    </source>
</evidence>
<evidence type="ECO:0000313" key="16">
    <source>
        <dbReference type="Proteomes" id="UP000697127"/>
    </source>
</evidence>
<dbReference type="GO" id="GO:0036088">
    <property type="term" value="P:D-serine catabolic process"/>
    <property type="evidence" value="ECO:0007669"/>
    <property type="project" value="TreeGrafter"/>
</dbReference>
<comment type="cofactor">
    <cofactor evidence="2">
        <name>Zn(2+)</name>
        <dbReference type="ChEBI" id="CHEBI:29105"/>
    </cofactor>
</comment>
<feature type="domain" description="D-serine dehydratase-like" evidence="14">
    <location>
        <begin position="299"/>
        <end position="403"/>
    </location>
</feature>
<dbReference type="InterPro" id="IPR026956">
    <property type="entry name" value="D-ser_dehydrat-like_dom"/>
</dbReference>
<dbReference type="FunFam" id="3.20.20.10:FF:000016">
    <property type="entry name" value="D-serine dehydratase"/>
    <property type="match status" value="1"/>
</dbReference>
<evidence type="ECO:0000256" key="1">
    <source>
        <dbReference type="ARBA" id="ARBA00001933"/>
    </source>
</evidence>
<evidence type="ECO:0000259" key="14">
    <source>
        <dbReference type="SMART" id="SM01119"/>
    </source>
</evidence>
<evidence type="ECO:0000256" key="9">
    <source>
        <dbReference type="ARBA" id="ARBA00051198"/>
    </source>
</evidence>
<comment type="function">
    <text evidence="10">Catalyzes the conversion of D-serine to pyruvate and ammonia. May play a role in D-serine detoxification.</text>
</comment>